<name>A0AAD7EXR3_9AGAR</name>
<gene>
    <name evidence="2" type="ORF">DFH08DRAFT_851826</name>
</gene>
<dbReference type="AlphaFoldDB" id="A0AAD7EXR3"/>
<evidence type="ECO:0000313" key="3">
    <source>
        <dbReference type="Proteomes" id="UP001218218"/>
    </source>
</evidence>
<keyword evidence="1" id="KW-0732">Signal</keyword>
<feature type="chain" id="PRO_5042184558" description="Secreted protein" evidence="1">
    <location>
        <begin position="18"/>
        <end position="94"/>
    </location>
</feature>
<sequence length="94" mass="10188">MGLALVSVANFVQLSLSTSLYSFLDEVASRLLTLPVSQGNCRCSKFAFFTSDCPTVGNVVPSFTRAAIGARVVIFYFYLSYSPSFVDGCLIILL</sequence>
<evidence type="ECO:0000313" key="2">
    <source>
        <dbReference type="EMBL" id="KAJ7355158.1"/>
    </source>
</evidence>
<dbReference type="Proteomes" id="UP001218218">
    <property type="component" value="Unassembled WGS sequence"/>
</dbReference>
<evidence type="ECO:0000256" key="1">
    <source>
        <dbReference type="SAM" id="SignalP"/>
    </source>
</evidence>
<reference evidence="2" key="1">
    <citation type="submission" date="2023-03" db="EMBL/GenBank/DDBJ databases">
        <title>Massive genome expansion in bonnet fungi (Mycena s.s.) driven by repeated elements and novel gene families across ecological guilds.</title>
        <authorList>
            <consortium name="Lawrence Berkeley National Laboratory"/>
            <person name="Harder C.B."/>
            <person name="Miyauchi S."/>
            <person name="Viragh M."/>
            <person name="Kuo A."/>
            <person name="Thoen E."/>
            <person name="Andreopoulos B."/>
            <person name="Lu D."/>
            <person name="Skrede I."/>
            <person name="Drula E."/>
            <person name="Henrissat B."/>
            <person name="Morin E."/>
            <person name="Kohler A."/>
            <person name="Barry K."/>
            <person name="LaButti K."/>
            <person name="Morin E."/>
            <person name="Salamov A."/>
            <person name="Lipzen A."/>
            <person name="Mereny Z."/>
            <person name="Hegedus B."/>
            <person name="Baldrian P."/>
            <person name="Stursova M."/>
            <person name="Weitz H."/>
            <person name="Taylor A."/>
            <person name="Grigoriev I.V."/>
            <person name="Nagy L.G."/>
            <person name="Martin F."/>
            <person name="Kauserud H."/>
        </authorList>
    </citation>
    <scope>NUCLEOTIDE SEQUENCE</scope>
    <source>
        <strain evidence="2">CBHHK002</strain>
    </source>
</reference>
<comment type="caution">
    <text evidence="2">The sequence shown here is derived from an EMBL/GenBank/DDBJ whole genome shotgun (WGS) entry which is preliminary data.</text>
</comment>
<accession>A0AAD7EXR3</accession>
<dbReference type="EMBL" id="JARIHO010000009">
    <property type="protein sequence ID" value="KAJ7355158.1"/>
    <property type="molecule type" value="Genomic_DNA"/>
</dbReference>
<evidence type="ECO:0008006" key="4">
    <source>
        <dbReference type="Google" id="ProtNLM"/>
    </source>
</evidence>
<feature type="signal peptide" evidence="1">
    <location>
        <begin position="1"/>
        <end position="17"/>
    </location>
</feature>
<protein>
    <recommendedName>
        <fullName evidence="4">Secreted protein</fullName>
    </recommendedName>
</protein>
<keyword evidence="3" id="KW-1185">Reference proteome</keyword>
<organism evidence="2 3">
    <name type="scientific">Mycena albidolilacea</name>
    <dbReference type="NCBI Taxonomy" id="1033008"/>
    <lineage>
        <taxon>Eukaryota</taxon>
        <taxon>Fungi</taxon>
        <taxon>Dikarya</taxon>
        <taxon>Basidiomycota</taxon>
        <taxon>Agaricomycotina</taxon>
        <taxon>Agaricomycetes</taxon>
        <taxon>Agaricomycetidae</taxon>
        <taxon>Agaricales</taxon>
        <taxon>Marasmiineae</taxon>
        <taxon>Mycenaceae</taxon>
        <taxon>Mycena</taxon>
    </lineage>
</organism>
<proteinExistence type="predicted"/>